<keyword evidence="1" id="KW-1133">Transmembrane helix</keyword>
<feature type="transmembrane region" description="Helical" evidence="1">
    <location>
        <begin position="312"/>
        <end position="332"/>
    </location>
</feature>
<dbReference type="Proteomes" id="UP000520156">
    <property type="component" value="Unassembled WGS sequence"/>
</dbReference>
<feature type="transmembrane region" description="Helical" evidence="1">
    <location>
        <begin position="435"/>
        <end position="454"/>
    </location>
</feature>
<keyword evidence="1" id="KW-0812">Transmembrane</keyword>
<evidence type="ECO:0000313" key="2">
    <source>
        <dbReference type="EMBL" id="MBC2653291.1"/>
    </source>
</evidence>
<feature type="transmembrane region" description="Helical" evidence="1">
    <location>
        <begin position="104"/>
        <end position="128"/>
    </location>
</feature>
<feature type="transmembrane region" description="Helical" evidence="1">
    <location>
        <begin position="232"/>
        <end position="254"/>
    </location>
</feature>
<comment type="caution">
    <text evidence="2">The sequence shown here is derived from an EMBL/GenBank/DDBJ whole genome shotgun (WGS) entry which is preliminary data.</text>
</comment>
<accession>A0A7X1FA89</accession>
<dbReference type="EMBL" id="JACLAU010000042">
    <property type="protein sequence ID" value="MBC2653291.1"/>
    <property type="molecule type" value="Genomic_DNA"/>
</dbReference>
<keyword evidence="1" id="KW-0472">Membrane</keyword>
<evidence type="ECO:0000256" key="1">
    <source>
        <dbReference type="SAM" id="Phobius"/>
    </source>
</evidence>
<keyword evidence="3" id="KW-1185">Reference proteome</keyword>
<feature type="transmembrane region" description="Helical" evidence="1">
    <location>
        <begin position="274"/>
        <end position="300"/>
    </location>
</feature>
<feature type="transmembrane region" description="Helical" evidence="1">
    <location>
        <begin position="367"/>
        <end position="393"/>
    </location>
</feature>
<evidence type="ECO:0000313" key="3">
    <source>
        <dbReference type="Proteomes" id="UP000520156"/>
    </source>
</evidence>
<dbReference type="AlphaFoldDB" id="A0A7X1FA89"/>
<name>A0A7X1FA89_9SPHN</name>
<evidence type="ECO:0008006" key="4">
    <source>
        <dbReference type="Google" id="ProtNLM"/>
    </source>
</evidence>
<protein>
    <recommendedName>
        <fullName evidence="4">Glycosyltransferase RgtA/B/C/D-like domain-containing protein</fullName>
    </recommendedName>
</protein>
<organism evidence="2 3">
    <name type="scientific">Novosphingobium aerophilum</name>
    <dbReference type="NCBI Taxonomy" id="2839843"/>
    <lineage>
        <taxon>Bacteria</taxon>
        <taxon>Pseudomonadati</taxon>
        <taxon>Pseudomonadota</taxon>
        <taxon>Alphaproteobacteria</taxon>
        <taxon>Sphingomonadales</taxon>
        <taxon>Sphingomonadaceae</taxon>
        <taxon>Novosphingobium</taxon>
    </lineage>
</organism>
<dbReference type="RefSeq" id="WP_185684675.1">
    <property type="nucleotide sequence ID" value="NZ_JACLAU010000042.1"/>
</dbReference>
<feature type="transmembrane region" description="Helical" evidence="1">
    <location>
        <begin position="466"/>
        <end position="488"/>
    </location>
</feature>
<reference evidence="2 3" key="1">
    <citation type="submission" date="2020-08" db="EMBL/GenBank/DDBJ databases">
        <title>The genome sequence of Novosphingobium flavum 4Y4.</title>
        <authorList>
            <person name="Liu Y."/>
        </authorList>
    </citation>
    <scope>NUCLEOTIDE SEQUENCE [LARGE SCALE GENOMIC DNA]</scope>
    <source>
        <strain evidence="2 3">4Y4</strain>
    </source>
</reference>
<feature type="transmembrane region" description="Helical" evidence="1">
    <location>
        <begin position="65"/>
        <end position="84"/>
    </location>
</feature>
<proteinExistence type="predicted"/>
<sequence>MTSGRAQTGQIEAEDTAATTLRRAVFVTLGALMLCGGLALLIVPTRYYPDSLVFLTLFSARHQDLPVAACVALILALLGMRPTLAAADDAGGRSGLWSRAARHLPAAVLVGAGLLAALAWAIRIGVLFDHDFTRDEHMAVFDSRIFAAGRLFWPFPPALAPLYSALNDLFLFPIGNHEGLVSGYLPINAAIRAALGKIMPLSLVSPLQAGLAGVVLWRIAARLWPDDRGTQAVVLIGYAASSQVILMGTAAFAMTTHLLLNLVWLALFLRGTRAGHAGALITGFLATGIHQPVFHPLFVLPFLDLLRRQRRWTVLGAYVAGYLVIGLAWAAWPNWLASYGIGQPPEGPSDQFGFLGRLAGLLTPPNFAAICLMAGNLLRFIAWQHVLIVPLAIVGTWRCAPRDDLARALALGILVTFVAMLILLPPQGHGWGYRYLHGLIGNLCLLAGFGWAWLRHHGGTPRRALHLTTAVSLLILLPVHALMVRGMIAPYARATQAFARLDADYVVVDSETLPFGTNFVLNRPDLSNRPRVLLGNLVFPWDLARLCPGRTIAFADAPAFAETYVYYEDRVPTRPSRIQQWQKRAVLRAGCRAIVAPIR</sequence>
<feature type="transmembrane region" description="Helical" evidence="1">
    <location>
        <begin position="405"/>
        <end position="423"/>
    </location>
</feature>
<feature type="transmembrane region" description="Helical" evidence="1">
    <location>
        <begin position="198"/>
        <end position="220"/>
    </location>
</feature>
<gene>
    <name evidence="2" type="ORF">H7F49_16515</name>
</gene>
<feature type="transmembrane region" description="Helical" evidence="1">
    <location>
        <begin position="24"/>
        <end position="45"/>
    </location>
</feature>